<dbReference type="Pfam" id="PF08284">
    <property type="entry name" value="RVP_2"/>
    <property type="match status" value="1"/>
</dbReference>
<sequence length="326" mass="36881">MAPVMQGCGELWEDLDLGAMHSFVSSIFLTKMNMILQPLSKGLVICTPVGDVFLVNEVLRNCEVFNRRSQYVSGSSFTRVTDVGCFTEVVFRGERKIAPSSLISALKAEKLLRKGCIVILAHIVDALPPNREVKFNIELLQEFIGAKEETSQSTYPNTPFNREGVCDLLGRFEARIRLCAYIRSELRGIRVVVTTESSGSLLAQFQVQSFLVAEIMRRQQEDSDLQKMLEKTKKGLDLEFELRVKQDVQNSKEDSLVACEHDGIWVIVDKLTKTARFIRVKAMSTLDHQAKFYIDRIVSQYGVPVSIVSNRDMRSTSKFWPSLQKA</sequence>
<name>A0A5D3BCX4_CUCMM</name>
<organism evidence="2 4">
    <name type="scientific">Cucumis melo var. makuwa</name>
    <name type="common">Oriental melon</name>
    <dbReference type="NCBI Taxonomy" id="1194695"/>
    <lineage>
        <taxon>Eukaryota</taxon>
        <taxon>Viridiplantae</taxon>
        <taxon>Streptophyta</taxon>
        <taxon>Embryophyta</taxon>
        <taxon>Tracheophyta</taxon>
        <taxon>Spermatophyta</taxon>
        <taxon>Magnoliopsida</taxon>
        <taxon>eudicotyledons</taxon>
        <taxon>Gunneridae</taxon>
        <taxon>Pentapetalae</taxon>
        <taxon>rosids</taxon>
        <taxon>fabids</taxon>
        <taxon>Cucurbitales</taxon>
        <taxon>Cucurbitaceae</taxon>
        <taxon>Benincaseae</taxon>
        <taxon>Cucumis</taxon>
    </lineage>
</organism>
<dbReference type="SUPFAM" id="SSF53098">
    <property type="entry name" value="Ribonuclease H-like"/>
    <property type="match status" value="1"/>
</dbReference>
<evidence type="ECO:0000313" key="1">
    <source>
        <dbReference type="EMBL" id="KAA0054390.1"/>
    </source>
</evidence>
<dbReference type="EMBL" id="SSTD01019234">
    <property type="protein sequence ID" value="TYJ96816.1"/>
    <property type="molecule type" value="Genomic_DNA"/>
</dbReference>
<accession>A0A5D3BCX4</accession>
<gene>
    <name evidence="2" type="ORF">E5676_scaffold2750G00070</name>
    <name evidence="1" type="ORF">E6C27_scaffold24G001330</name>
</gene>
<dbReference type="AlphaFoldDB" id="A0A5D3BCX4"/>
<comment type="caution">
    <text evidence="2">The sequence shown here is derived from an EMBL/GenBank/DDBJ whole genome shotgun (WGS) entry which is preliminary data.</text>
</comment>
<dbReference type="InterPro" id="IPR012337">
    <property type="entry name" value="RNaseH-like_sf"/>
</dbReference>
<dbReference type="Proteomes" id="UP000321393">
    <property type="component" value="Unassembled WGS sequence"/>
</dbReference>
<evidence type="ECO:0000313" key="4">
    <source>
        <dbReference type="Proteomes" id="UP000321947"/>
    </source>
</evidence>
<evidence type="ECO:0000313" key="2">
    <source>
        <dbReference type="EMBL" id="TYJ96816.1"/>
    </source>
</evidence>
<proteinExistence type="predicted"/>
<dbReference type="InterPro" id="IPR036397">
    <property type="entry name" value="RNaseH_sf"/>
</dbReference>
<dbReference type="GO" id="GO:0003676">
    <property type="term" value="F:nucleic acid binding"/>
    <property type="evidence" value="ECO:0007669"/>
    <property type="project" value="InterPro"/>
</dbReference>
<dbReference type="EMBL" id="SSTE01008830">
    <property type="protein sequence ID" value="KAA0054390.1"/>
    <property type="molecule type" value="Genomic_DNA"/>
</dbReference>
<protein>
    <submittedName>
        <fullName evidence="2">Integrase, catalytic core</fullName>
    </submittedName>
</protein>
<dbReference type="Gene3D" id="3.30.420.10">
    <property type="entry name" value="Ribonuclease H-like superfamily/Ribonuclease H"/>
    <property type="match status" value="1"/>
</dbReference>
<reference evidence="3 4" key="1">
    <citation type="submission" date="2019-08" db="EMBL/GenBank/DDBJ databases">
        <title>Draft genome sequences of two oriental melons (Cucumis melo L. var makuwa).</title>
        <authorList>
            <person name="Kwon S.-Y."/>
        </authorList>
    </citation>
    <scope>NUCLEOTIDE SEQUENCE [LARGE SCALE GENOMIC DNA]</scope>
    <source>
        <strain evidence="4">cv. Chang Bougi</strain>
        <strain evidence="3">cv. SW 3</strain>
        <tissue evidence="2">Leaf</tissue>
    </source>
</reference>
<dbReference type="OrthoDB" id="1751327at2759"/>
<dbReference type="Proteomes" id="UP000321947">
    <property type="component" value="Unassembled WGS sequence"/>
</dbReference>
<evidence type="ECO:0000313" key="3">
    <source>
        <dbReference type="Proteomes" id="UP000321393"/>
    </source>
</evidence>